<organism evidence="6 7">
    <name type="scientific">Rhodovarius crocodyli</name>
    <dbReference type="NCBI Taxonomy" id="1979269"/>
    <lineage>
        <taxon>Bacteria</taxon>
        <taxon>Pseudomonadati</taxon>
        <taxon>Pseudomonadota</taxon>
        <taxon>Alphaproteobacteria</taxon>
        <taxon>Acetobacterales</taxon>
        <taxon>Roseomonadaceae</taxon>
        <taxon>Rhodovarius</taxon>
    </lineage>
</organism>
<keyword evidence="7" id="KW-1185">Reference proteome</keyword>
<proteinExistence type="predicted"/>
<dbReference type="Pfam" id="PF03446">
    <property type="entry name" value="NAD_binding_2"/>
    <property type="match status" value="1"/>
</dbReference>
<gene>
    <name evidence="6" type="ORF">EOD42_00480</name>
</gene>
<dbReference type="PANTHER" id="PTHR22981:SF7">
    <property type="entry name" value="3-HYDROXYISOBUTYRATE DEHYDROGENASE, MITOCHONDRIAL"/>
    <property type="match status" value="1"/>
</dbReference>
<feature type="domain" description="6-phosphogluconate dehydrogenase NADP-binding" evidence="4">
    <location>
        <begin position="62"/>
        <end position="211"/>
    </location>
</feature>
<feature type="domain" description="3-hydroxyisobutyrate dehydrogenase-like NAD-binding" evidence="5">
    <location>
        <begin position="217"/>
        <end position="337"/>
    </location>
</feature>
<dbReference type="SUPFAM" id="SSF48179">
    <property type="entry name" value="6-phosphogluconate dehydrogenase C-terminal domain-like"/>
    <property type="match status" value="1"/>
</dbReference>
<dbReference type="PANTHER" id="PTHR22981">
    <property type="entry name" value="3-HYDROXYISOBUTYRATE DEHYDROGENASE-RELATED"/>
    <property type="match status" value="1"/>
</dbReference>
<name>A0A437MLZ3_9PROT</name>
<comment type="caution">
    <text evidence="6">The sequence shown here is derived from an EMBL/GenBank/DDBJ whole genome shotgun (WGS) entry which is preliminary data.</text>
</comment>
<dbReference type="SUPFAM" id="SSF51735">
    <property type="entry name" value="NAD(P)-binding Rossmann-fold domains"/>
    <property type="match status" value="1"/>
</dbReference>
<dbReference type="InterPro" id="IPR008927">
    <property type="entry name" value="6-PGluconate_DH-like_C_sf"/>
</dbReference>
<dbReference type="InterPro" id="IPR006115">
    <property type="entry name" value="6PGDH_NADP-bd"/>
</dbReference>
<dbReference type="InterPro" id="IPR013328">
    <property type="entry name" value="6PGD_dom2"/>
</dbReference>
<dbReference type="GO" id="GO:0016616">
    <property type="term" value="F:oxidoreductase activity, acting on the CH-OH group of donors, NAD or NADP as acceptor"/>
    <property type="evidence" value="ECO:0007669"/>
    <property type="project" value="TreeGrafter"/>
</dbReference>
<evidence type="ECO:0000313" key="7">
    <source>
        <dbReference type="Proteomes" id="UP000282957"/>
    </source>
</evidence>
<keyword evidence="1" id="KW-0560">Oxidoreductase</keyword>
<dbReference type="Pfam" id="PF14833">
    <property type="entry name" value="NAD_binding_11"/>
    <property type="match status" value="1"/>
</dbReference>
<dbReference type="Proteomes" id="UP000282957">
    <property type="component" value="Unassembled WGS sequence"/>
</dbReference>
<evidence type="ECO:0000256" key="2">
    <source>
        <dbReference type="ARBA" id="ARBA00023027"/>
    </source>
</evidence>
<dbReference type="Gene3D" id="1.10.1040.10">
    <property type="entry name" value="N-(1-d-carboxylethyl)-l-norvaline Dehydrogenase, domain 2"/>
    <property type="match status" value="1"/>
</dbReference>
<dbReference type="Gene3D" id="3.40.50.720">
    <property type="entry name" value="NAD(P)-binding Rossmann-like Domain"/>
    <property type="match status" value="1"/>
</dbReference>
<dbReference type="InterPro" id="IPR036291">
    <property type="entry name" value="NAD(P)-bd_dom_sf"/>
</dbReference>
<evidence type="ECO:0000256" key="1">
    <source>
        <dbReference type="ARBA" id="ARBA00023002"/>
    </source>
</evidence>
<dbReference type="InterPro" id="IPR029154">
    <property type="entry name" value="HIBADH-like_NADP-bd"/>
</dbReference>
<evidence type="ECO:0000256" key="3">
    <source>
        <dbReference type="SAM" id="MobiDB-lite"/>
    </source>
</evidence>
<keyword evidence="2" id="KW-0520">NAD</keyword>
<reference evidence="6 7" key="1">
    <citation type="submission" date="2019-01" db="EMBL/GenBank/DDBJ databases">
        <authorList>
            <person name="Chen W.-M."/>
        </authorList>
    </citation>
    <scope>NUCLEOTIDE SEQUENCE [LARGE SCALE GENOMIC DNA]</scope>
    <source>
        <strain evidence="6 7">CCP-6</strain>
    </source>
</reference>
<evidence type="ECO:0000259" key="4">
    <source>
        <dbReference type="Pfam" id="PF03446"/>
    </source>
</evidence>
<feature type="compositionally biased region" description="Polar residues" evidence="3">
    <location>
        <begin position="7"/>
        <end position="16"/>
    </location>
</feature>
<evidence type="ECO:0000313" key="6">
    <source>
        <dbReference type="EMBL" id="RVT98626.1"/>
    </source>
</evidence>
<feature type="region of interest" description="Disordered" evidence="3">
    <location>
        <begin position="1"/>
        <end position="31"/>
    </location>
</feature>
<dbReference type="OrthoDB" id="7340804at2"/>
<protein>
    <submittedName>
        <fullName evidence="6">NAD(P)-dependent oxidoreductase</fullName>
    </submittedName>
</protein>
<dbReference type="EMBL" id="SACL01000001">
    <property type="protein sequence ID" value="RVT98626.1"/>
    <property type="molecule type" value="Genomic_DNA"/>
</dbReference>
<sequence>MPKGGSAPSNPSTRRASTWPPAPWSRGARAWSRRRSATRNFRCNNWPRREPGEGNVMTEQSLGFLGVGKMGSLMARRLVDAGHRLVVFDPYAPPVPGAVIAASPREVADKAEVIFASLPTPDALRAAMLGPAGVIHGSAVHTVIDTSTSGPRAAIAVAEALSPKGIALIDCPVSGGMKGARDGTLTLMVSGRRQNVEAARALLEVIGKPLFVGETPGAAQTVKLANNLLVGAAMAITAEALVMGVKAGVDPKVMCDVINVSSGRNTATADKFPRGVLTGSFDFGFSLGLCYKDVRLCLDEAEALGVPTPVGAAVRQAFAVAQALHGGDADFTAIVKPVEEWAGVEVRSAR</sequence>
<dbReference type="GO" id="GO:0050661">
    <property type="term" value="F:NADP binding"/>
    <property type="evidence" value="ECO:0007669"/>
    <property type="project" value="InterPro"/>
</dbReference>
<dbReference type="GO" id="GO:0051287">
    <property type="term" value="F:NAD binding"/>
    <property type="evidence" value="ECO:0007669"/>
    <property type="project" value="InterPro"/>
</dbReference>
<accession>A0A437MLZ3</accession>
<evidence type="ECO:0000259" key="5">
    <source>
        <dbReference type="Pfam" id="PF14833"/>
    </source>
</evidence>
<dbReference type="AlphaFoldDB" id="A0A437MLZ3"/>